<proteinExistence type="predicted"/>
<comment type="caution">
    <text evidence="1">The sequence shown here is derived from an EMBL/GenBank/DDBJ whole genome shotgun (WGS) entry which is preliminary data.</text>
</comment>
<evidence type="ECO:0000313" key="1">
    <source>
        <dbReference type="EMBL" id="KAL3815523.1"/>
    </source>
</evidence>
<gene>
    <name evidence="1" type="ORF">ACHAXA_007379</name>
</gene>
<dbReference type="Proteomes" id="UP001530377">
    <property type="component" value="Unassembled WGS sequence"/>
</dbReference>
<keyword evidence="2" id="KW-1185">Reference proteome</keyword>
<accession>A0ABD3RRK8</accession>
<name>A0ABD3RRK8_9STRA</name>
<organism evidence="1 2">
    <name type="scientific">Cyclostephanos tholiformis</name>
    <dbReference type="NCBI Taxonomy" id="382380"/>
    <lineage>
        <taxon>Eukaryota</taxon>
        <taxon>Sar</taxon>
        <taxon>Stramenopiles</taxon>
        <taxon>Ochrophyta</taxon>
        <taxon>Bacillariophyta</taxon>
        <taxon>Coscinodiscophyceae</taxon>
        <taxon>Thalassiosirophycidae</taxon>
        <taxon>Stephanodiscales</taxon>
        <taxon>Stephanodiscaceae</taxon>
        <taxon>Cyclostephanos</taxon>
    </lineage>
</organism>
<dbReference type="EMBL" id="JALLPB020000195">
    <property type="protein sequence ID" value="KAL3815523.1"/>
    <property type="molecule type" value="Genomic_DNA"/>
</dbReference>
<dbReference type="AlphaFoldDB" id="A0ABD3RRK8"/>
<protein>
    <submittedName>
        <fullName evidence="1">Uncharacterized protein</fullName>
    </submittedName>
</protein>
<reference evidence="1 2" key="1">
    <citation type="submission" date="2024-10" db="EMBL/GenBank/DDBJ databases">
        <title>Updated reference genomes for cyclostephanoid diatoms.</title>
        <authorList>
            <person name="Roberts W.R."/>
            <person name="Alverson A.J."/>
        </authorList>
    </citation>
    <scope>NUCLEOTIDE SEQUENCE [LARGE SCALE GENOMIC DNA]</scope>
    <source>
        <strain evidence="1 2">AJA228-03</strain>
    </source>
</reference>
<sequence length="199" mass="21931">MLQHKMAAKHRLTHILLIANLILLICLLSTTLKSAVLSSEMLLNADASSVVPPPMDVNHSDVVAAAARIAPAAPGIGSTNSNGFYFVHPREGERDFYEVGKSHQTDKVAAPDSFGGCIRNDASCTRPNCTRPECRPWGHHYDTIYQQRLGPYSRDDVMPFQFLEIGFFQGGGYDTSFFQGENAIRSKYLVSNKVGSHFV</sequence>
<evidence type="ECO:0000313" key="2">
    <source>
        <dbReference type="Proteomes" id="UP001530377"/>
    </source>
</evidence>